<dbReference type="Pfam" id="PF00756">
    <property type="entry name" value="Esterase"/>
    <property type="match status" value="1"/>
</dbReference>
<keyword evidence="1" id="KW-0732">Signal</keyword>
<dbReference type="PANTHER" id="PTHR48098:SF1">
    <property type="entry name" value="DIACYLGLYCEROL ACYLTRANSFERASE_MYCOLYLTRANSFERASE AG85A"/>
    <property type="match status" value="1"/>
</dbReference>
<protein>
    <submittedName>
        <fullName evidence="2">Enterochelin esterase-like enzyme</fullName>
    </submittedName>
</protein>
<dbReference type="Gene3D" id="3.40.50.1820">
    <property type="entry name" value="alpha/beta hydrolase"/>
    <property type="match status" value="2"/>
</dbReference>
<dbReference type="SUPFAM" id="SSF53474">
    <property type="entry name" value="alpha/beta-Hydrolases"/>
    <property type="match status" value="2"/>
</dbReference>
<feature type="signal peptide" evidence="1">
    <location>
        <begin position="1"/>
        <end position="19"/>
    </location>
</feature>
<dbReference type="InterPro" id="IPR050583">
    <property type="entry name" value="Mycobacterial_A85_antigen"/>
</dbReference>
<name>A0ABX2A4U2_9MICO</name>
<comment type="caution">
    <text evidence="2">The sequence shown here is derived from an EMBL/GenBank/DDBJ whole genome shotgun (WGS) entry which is preliminary data.</text>
</comment>
<keyword evidence="3" id="KW-1185">Reference proteome</keyword>
<dbReference type="CDD" id="cd02859">
    <property type="entry name" value="E_set_AMPKbeta_like_N"/>
    <property type="match status" value="1"/>
</dbReference>
<dbReference type="SUPFAM" id="SSF81296">
    <property type="entry name" value="E set domains"/>
    <property type="match status" value="1"/>
</dbReference>
<sequence>MAAAGVGASALVAAQPASADPVSQDPWVGEVPDNPVSDVYRFTVPSEAVTETTGIQDGLVAVQGNFGPGKAWTDLNMGTSGSNLTATYGPLEPGLYYYQYVVRPAADQDAVAFRNPDAPQEVTSEPTYSTLFVPGPGAEWLADVADGGELTPLDYGKGPKRSGEALVWTPPGYDEDRADPYPVLYLLADEAQSHREWVELGRLGQIMDNLTLAGDAEPMVVVMGDADSVGPGGAGRELFHAAERGLNVSKDGEARAIAGVGRGAQRALEALVHKPRDFAHVGSFSGGLDKRIPRGKVKQINESTDMVRLYAGNVTDPGYDATVALAETLTGAGVDFQSDGSDPATGGTWDTGQKNLRDFAQRLFRDVADEGPSEGHLPFVQHELPAPGTTPTPWIDTNGVVTFEVGPEFADANNVTVWGNFGRSGSWPRTPMERQDDGSWRLSLALEGGSYYYKFVVDGVDHKDGGNPTSVFSEPAWSTFAVEGDTLRGRYTAEVPAEARGEVDVMSYPSTAGGGQERSAYVWTPPGHDPARAEPWPVLYLQHGGGQTWTDWLEVGYIDRILDNHHRQGTIEPMVVVMANGNGVDFPTEITTRIAPAAEEQYNVSPEGDRRALAGLSMGSGHTLSTLWAHPGEFGYIGAMSAFGGPPAGADVEAINEGTKLLRVYTGDVQDFTYGATLQLVSAMENRGVNHEFAPVIPGPHSWDVWQKSVIDLLPRLFTEDVDAQD</sequence>
<dbReference type="PANTHER" id="PTHR48098">
    <property type="entry name" value="ENTEROCHELIN ESTERASE-RELATED"/>
    <property type="match status" value="1"/>
</dbReference>
<gene>
    <name evidence="2" type="ORF">HDG69_002423</name>
</gene>
<dbReference type="Proteomes" id="UP000757540">
    <property type="component" value="Unassembled WGS sequence"/>
</dbReference>
<evidence type="ECO:0000256" key="1">
    <source>
        <dbReference type="SAM" id="SignalP"/>
    </source>
</evidence>
<evidence type="ECO:0000313" key="3">
    <source>
        <dbReference type="Proteomes" id="UP000757540"/>
    </source>
</evidence>
<dbReference type="InterPro" id="IPR000801">
    <property type="entry name" value="Esterase-like"/>
</dbReference>
<organism evidence="2 3">
    <name type="scientific">Isoptericola halotolerans</name>
    <dbReference type="NCBI Taxonomy" id="300560"/>
    <lineage>
        <taxon>Bacteria</taxon>
        <taxon>Bacillati</taxon>
        <taxon>Actinomycetota</taxon>
        <taxon>Actinomycetes</taxon>
        <taxon>Micrococcales</taxon>
        <taxon>Promicromonosporaceae</taxon>
        <taxon>Isoptericola</taxon>
    </lineage>
</organism>
<dbReference type="InterPro" id="IPR029058">
    <property type="entry name" value="AB_hydrolase_fold"/>
</dbReference>
<feature type="chain" id="PRO_5046796840" evidence="1">
    <location>
        <begin position="20"/>
        <end position="726"/>
    </location>
</feature>
<dbReference type="Gene3D" id="2.60.40.10">
    <property type="entry name" value="Immunoglobulins"/>
    <property type="match status" value="1"/>
</dbReference>
<accession>A0ABX2A4U2</accession>
<dbReference type="InterPro" id="IPR014756">
    <property type="entry name" value="Ig_E-set"/>
</dbReference>
<proteinExistence type="predicted"/>
<dbReference type="RefSeq" id="WP_171784091.1">
    <property type="nucleotide sequence ID" value="NZ_BAAAML010000005.1"/>
</dbReference>
<reference evidence="2 3" key="1">
    <citation type="submission" date="2020-05" db="EMBL/GenBank/DDBJ databases">
        <title>Genomic Encyclopedia of Type Strains, Phase III (KMG-III): the genomes of soil and plant-associated and newly described type strains.</title>
        <authorList>
            <person name="Whitman W."/>
        </authorList>
    </citation>
    <scope>NUCLEOTIDE SEQUENCE [LARGE SCALE GENOMIC DNA]</scope>
    <source>
        <strain evidence="2 3">KCTC 19046</strain>
    </source>
</reference>
<dbReference type="InterPro" id="IPR013783">
    <property type="entry name" value="Ig-like_fold"/>
</dbReference>
<dbReference type="EMBL" id="JABEZU010000003">
    <property type="protein sequence ID" value="NOV97838.1"/>
    <property type="molecule type" value="Genomic_DNA"/>
</dbReference>
<evidence type="ECO:0000313" key="2">
    <source>
        <dbReference type="EMBL" id="NOV97838.1"/>
    </source>
</evidence>